<dbReference type="EMBL" id="CP031263">
    <property type="protein sequence ID" value="AXH93439.1"/>
    <property type="molecule type" value="Genomic_DNA"/>
</dbReference>
<dbReference type="PANTHER" id="PTHR19959:SF119">
    <property type="entry name" value="FUNGAL LIPASE-LIKE DOMAIN-CONTAINING PROTEIN"/>
    <property type="match status" value="1"/>
</dbReference>
<accession>A0A6N3K8T7</accession>
<dbReference type="PANTHER" id="PTHR19959">
    <property type="entry name" value="KINESIN LIGHT CHAIN"/>
    <property type="match status" value="1"/>
</dbReference>
<reference evidence="2 3" key="2">
    <citation type="submission" date="2018-08" db="EMBL/GenBank/DDBJ databases">
        <title>Streptomyces kandeliansis sp. nov., an endophytic bacterium isolated from mangrove plant.</title>
        <authorList>
            <person name="Wang R."/>
        </authorList>
    </citation>
    <scope>NUCLEOTIDE SEQUENCE [LARGE SCALE GENOMIC DNA]</scope>
    <source>
        <strain evidence="3">H14(2018)</strain>
    </source>
</reference>
<dbReference type="Proteomes" id="UP000253958">
    <property type="component" value="Chromosome"/>
</dbReference>
<dbReference type="Pfam" id="PF13374">
    <property type="entry name" value="TPR_10"/>
    <property type="match status" value="3"/>
</dbReference>
<dbReference type="SUPFAM" id="SSF48452">
    <property type="entry name" value="TPR-like"/>
    <property type="match status" value="2"/>
</dbReference>
<dbReference type="Gene3D" id="1.25.40.10">
    <property type="entry name" value="Tetratricopeptide repeat domain"/>
    <property type="match status" value="3"/>
</dbReference>
<reference evidence="2 3" key="1">
    <citation type="submission" date="2018-07" db="EMBL/GenBank/DDBJ databases">
        <authorList>
            <person name="Ye Y."/>
        </authorList>
    </citation>
    <scope>NUCLEOTIDE SEQUENCE [LARGE SCALE GENOMIC DNA]</scope>
    <source>
        <strain evidence="3">H14(2018)</strain>
    </source>
</reference>
<evidence type="ECO:0000313" key="3">
    <source>
        <dbReference type="Proteomes" id="UP000253958"/>
    </source>
</evidence>
<evidence type="ECO:0000313" key="2">
    <source>
        <dbReference type="EMBL" id="AXH93439.1"/>
    </source>
</evidence>
<dbReference type="InterPro" id="IPR011990">
    <property type="entry name" value="TPR-like_helical_dom_sf"/>
</dbReference>
<evidence type="ECO:0000256" key="1">
    <source>
        <dbReference type="SAM" id="MobiDB-lite"/>
    </source>
</evidence>
<dbReference type="AlphaFoldDB" id="A0A6N3K8T7"/>
<name>A0A6N3K8T7_9ACTN</name>
<dbReference type="SMART" id="SM00028">
    <property type="entry name" value="TPR"/>
    <property type="match status" value="5"/>
</dbReference>
<sequence>MVDEAVELSRAGRFDDAVETGRRAVEMLSGLTARDRGTVLPTLVLACSNLSYYLSDAGRPTEALECAEEAVRLARELYAIDRRHEEQLAEALDALARRLMSCGRTPEALTAGREALALMDVCPDVLLSRLLEPYAMALAATGQHAEALQVSDRALQLLRRLAVDQLVGSQMHDALGRVLSLHANRLFEAGRWEEAVDVGAETVAHFRESMTGSQPRRLGYLATALKNQAVCLAGVRRTAEALAAAAEAVELSRELVAAQPEVHHPLLASCLDTYGGRLSEMDRRAEAAAATDEAVKLYRALAAVDRAVYLSRLAEAVGNQGAVTEDRQASLALTTEAVQLRRELVADNRAGHLRDLALSLLNLANGLARSGRLDEALAVGEETLELQREVATVDRPAILSRHAEMLRRQAVWLDDAGRTVEALALGEEAIAVAREAVAGNRAANLKILSYALEDQAARLEKLSGRGSRQTRWPGGTPSFSKKKARRAQVMAREAQELWAEYQQGASASG</sequence>
<dbReference type="InterPro" id="IPR019734">
    <property type="entry name" value="TPR_rpt"/>
</dbReference>
<dbReference type="RefSeq" id="WP_114920781.1">
    <property type="nucleotide sequence ID" value="NZ_CP031263.1"/>
</dbReference>
<organism evidence="2 3">
    <name type="scientific">Micromonospora aurantiaca</name>
    <name type="common">nom. illeg.</name>
    <dbReference type="NCBI Taxonomy" id="47850"/>
    <lineage>
        <taxon>Bacteria</taxon>
        <taxon>Bacillati</taxon>
        <taxon>Actinomycetota</taxon>
        <taxon>Actinomycetes</taxon>
        <taxon>Micromonosporales</taxon>
        <taxon>Micromonosporaceae</taxon>
        <taxon>Micromonospora</taxon>
    </lineage>
</organism>
<evidence type="ECO:0008006" key="4">
    <source>
        <dbReference type="Google" id="ProtNLM"/>
    </source>
</evidence>
<proteinExistence type="predicted"/>
<protein>
    <recommendedName>
        <fullName evidence="4">Tetratricopeptide repeat protein</fullName>
    </recommendedName>
</protein>
<feature type="region of interest" description="Disordered" evidence="1">
    <location>
        <begin position="463"/>
        <end position="482"/>
    </location>
</feature>
<gene>
    <name evidence="2" type="ORF">DVH21_27780</name>
</gene>